<evidence type="ECO:0000256" key="1">
    <source>
        <dbReference type="ARBA" id="ARBA00012928"/>
    </source>
</evidence>
<evidence type="ECO:0000259" key="5">
    <source>
        <dbReference type="PROSITE" id="PS50305"/>
    </source>
</evidence>
<dbReference type="GO" id="GO:0070403">
    <property type="term" value="F:NAD+ binding"/>
    <property type="evidence" value="ECO:0007669"/>
    <property type="project" value="InterPro"/>
</dbReference>
<dbReference type="Gene3D" id="3.40.50.1220">
    <property type="entry name" value="TPP-binding domain"/>
    <property type="match status" value="1"/>
</dbReference>
<evidence type="ECO:0000256" key="2">
    <source>
        <dbReference type="ARBA" id="ARBA00022679"/>
    </source>
</evidence>
<feature type="binding site" evidence="4">
    <location>
        <position position="152"/>
    </location>
    <ligand>
        <name>Zn(2+)</name>
        <dbReference type="ChEBI" id="CHEBI:29105"/>
    </ligand>
</feature>
<dbReference type="PANTHER" id="PTHR11085:SF11">
    <property type="entry name" value="NAD-DEPENDENT PROTEIN DEACETYLASE"/>
    <property type="match status" value="1"/>
</dbReference>
<feature type="binding site" evidence="4">
    <location>
        <position position="131"/>
    </location>
    <ligand>
        <name>Zn(2+)</name>
        <dbReference type="ChEBI" id="CHEBI:29105"/>
    </ligand>
</feature>
<keyword evidence="3" id="KW-0520">NAD</keyword>
<evidence type="ECO:0000256" key="3">
    <source>
        <dbReference type="ARBA" id="ARBA00023027"/>
    </source>
</evidence>
<protein>
    <recommendedName>
        <fullName evidence="1">protein acetyllysine N-acetyltransferase</fullName>
        <ecNumber evidence="1">2.3.1.286</ecNumber>
    </recommendedName>
</protein>
<dbReference type="GO" id="GO:0017136">
    <property type="term" value="F:histone deacetylase activity, NAD-dependent"/>
    <property type="evidence" value="ECO:0007669"/>
    <property type="project" value="TreeGrafter"/>
</dbReference>
<dbReference type="AlphaFoldDB" id="E6VV25"/>
<dbReference type="eggNOG" id="COG0846">
    <property type="taxonomic scope" value="Bacteria"/>
</dbReference>
<proteinExistence type="predicted"/>
<dbReference type="InterPro" id="IPR050134">
    <property type="entry name" value="NAD-dep_sirtuin_deacylases"/>
</dbReference>
<evidence type="ECO:0000313" key="7">
    <source>
        <dbReference type="Proteomes" id="UP000002191"/>
    </source>
</evidence>
<keyword evidence="7" id="KW-1185">Reference proteome</keyword>
<reference evidence="6 7" key="2">
    <citation type="journal article" date="2014" name="Genome Announc.">
        <title>Complete Genome Sequence of the Subsurface, Mesophilic Sulfate-Reducing Bacterium Desulfovibrio aespoeensis Aspo-2.</title>
        <authorList>
            <person name="Pedersen K."/>
            <person name="Bengtsson A."/>
            <person name="Edlund J."/>
            <person name="Rabe L."/>
            <person name="Hazen T."/>
            <person name="Chakraborty R."/>
            <person name="Goodwin L."/>
            <person name="Shapiro N."/>
        </authorList>
    </citation>
    <scope>NUCLEOTIDE SEQUENCE [LARGE SCALE GENOMIC DNA]</scope>
    <source>
        <strain evidence="7">ATCC 700646 / DSM 10631 / Aspo-2</strain>
    </source>
</reference>
<feature type="domain" description="Deacetylase sirtuin-type" evidence="5">
    <location>
        <begin position="1"/>
        <end position="249"/>
    </location>
</feature>
<dbReference type="Gene3D" id="3.30.1600.10">
    <property type="entry name" value="SIR2/SIRT2 'Small Domain"/>
    <property type="match status" value="1"/>
</dbReference>
<dbReference type="Proteomes" id="UP000002191">
    <property type="component" value="Chromosome"/>
</dbReference>
<evidence type="ECO:0000256" key="4">
    <source>
        <dbReference type="PROSITE-ProRule" id="PRU00236"/>
    </source>
</evidence>
<evidence type="ECO:0000313" key="6">
    <source>
        <dbReference type="EMBL" id="ADU61176.1"/>
    </source>
</evidence>
<dbReference type="HOGENOM" id="CLU_023643_3_1_7"/>
<dbReference type="EMBL" id="CP002431">
    <property type="protein sequence ID" value="ADU61176.1"/>
    <property type="molecule type" value="Genomic_DNA"/>
</dbReference>
<dbReference type="RefSeq" id="WP_013513113.1">
    <property type="nucleotide sequence ID" value="NC_014844.1"/>
</dbReference>
<dbReference type="STRING" id="643562.Daes_0149"/>
<reference evidence="7" key="1">
    <citation type="submission" date="2010-12" db="EMBL/GenBank/DDBJ databases">
        <title>Complete sequence of Desulfovibrio aespoeensis Aspo-2.</title>
        <authorList>
            <consortium name="US DOE Joint Genome Institute"/>
            <person name="Lucas S."/>
            <person name="Copeland A."/>
            <person name="Lapidus A."/>
            <person name="Cheng J.-F."/>
            <person name="Goodwin L."/>
            <person name="Pitluck S."/>
            <person name="Chertkov O."/>
            <person name="Misra M."/>
            <person name="Detter J.C."/>
            <person name="Han C."/>
            <person name="Tapia R."/>
            <person name="Land M."/>
            <person name="Hauser L."/>
            <person name="Kyrpides N."/>
            <person name="Ivanova N."/>
            <person name="Ovchinnikova G."/>
            <person name="Pedersen K."/>
            <person name="Jagevall S."/>
            <person name="Hazen T."/>
            <person name="Woyke T."/>
        </authorList>
    </citation>
    <scope>NUCLEOTIDE SEQUENCE [LARGE SCALE GENOMIC DNA]</scope>
    <source>
        <strain evidence="7">ATCC 700646 / DSM 10631 / Aspo-2</strain>
    </source>
</reference>
<dbReference type="GO" id="GO:0046872">
    <property type="term" value="F:metal ion binding"/>
    <property type="evidence" value="ECO:0007669"/>
    <property type="project" value="UniProtKB-KW"/>
</dbReference>
<dbReference type="InterPro" id="IPR029035">
    <property type="entry name" value="DHS-like_NAD/FAD-binding_dom"/>
</dbReference>
<dbReference type="PROSITE" id="PS50305">
    <property type="entry name" value="SIRTUIN"/>
    <property type="match status" value="1"/>
</dbReference>
<dbReference type="EC" id="2.3.1.286" evidence="1"/>
<dbReference type="InterPro" id="IPR003000">
    <property type="entry name" value="Sirtuin"/>
</dbReference>
<dbReference type="NCBIfam" id="NF001753">
    <property type="entry name" value="PRK00481.1-3"/>
    <property type="match status" value="1"/>
</dbReference>
<feature type="binding site" evidence="4">
    <location>
        <position position="128"/>
    </location>
    <ligand>
        <name>Zn(2+)</name>
        <dbReference type="ChEBI" id="CHEBI:29105"/>
    </ligand>
</feature>
<keyword evidence="2" id="KW-0808">Transferase</keyword>
<dbReference type="OrthoDB" id="9800582at2"/>
<dbReference type="SUPFAM" id="SSF52467">
    <property type="entry name" value="DHS-like NAD/FAD-binding domain"/>
    <property type="match status" value="1"/>
</dbReference>
<gene>
    <name evidence="6" type="ordered locus">Daes_0149</name>
</gene>
<dbReference type="Pfam" id="PF02146">
    <property type="entry name" value="SIR2"/>
    <property type="match status" value="1"/>
</dbReference>
<dbReference type="KEGG" id="das:Daes_0149"/>
<dbReference type="InterPro" id="IPR026590">
    <property type="entry name" value="Ssirtuin_cat_dom"/>
</dbReference>
<dbReference type="CDD" id="cd01407">
    <property type="entry name" value="SIR2-fam"/>
    <property type="match status" value="1"/>
</dbReference>
<organism evidence="6 7">
    <name type="scientific">Pseudodesulfovibrio aespoeensis (strain ATCC 700646 / DSM 10631 / Aspo-2)</name>
    <name type="common">Desulfovibrio aespoeensis</name>
    <dbReference type="NCBI Taxonomy" id="643562"/>
    <lineage>
        <taxon>Bacteria</taxon>
        <taxon>Pseudomonadati</taxon>
        <taxon>Thermodesulfobacteriota</taxon>
        <taxon>Desulfovibrionia</taxon>
        <taxon>Desulfovibrionales</taxon>
        <taxon>Desulfovibrionaceae</taxon>
    </lineage>
</organism>
<dbReference type="PANTHER" id="PTHR11085">
    <property type="entry name" value="NAD-DEPENDENT PROTEIN DEACYLASE SIRTUIN-5, MITOCHONDRIAL-RELATED"/>
    <property type="match status" value="1"/>
</dbReference>
<name>E6VV25_PSEA9</name>
<keyword evidence="4" id="KW-0479">Metal-binding</keyword>
<feature type="binding site" evidence="4">
    <location>
        <position position="149"/>
    </location>
    <ligand>
        <name>Zn(2+)</name>
        <dbReference type="ChEBI" id="CHEBI:29105"/>
    </ligand>
</feature>
<dbReference type="InterPro" id="IPR026591">
    <property type="entry name" value="Sirtuin_cat_small_dom_sf"/>
</dbReference>
<sequence length="249" mass="27037">MSNHAMENAATILKNARCAIAFTGAGISVESGIPPFRGPGGVWSKHDPDKFEKTYFQRHPQEVWPLLKEIFFDTLGRARPNPAHLALAKLEEAGRLAAIITQNIDGLHQAAGSKTVYEYHGSTRRMECLDCGAFFDSASIPLDRLPPPCPACGGLLKPDFVFFSEPIPFEVHQAATNLARQSDVCLIVGTGGEVMPAGRIPHEVRNAGGKVVEINLYETRYSYGFSDVFLQGRAGVLVPELVGMVMGRG</sequence>
<feature type="active site" description="Proton acceptor" evidence="4">
    <location>
        <position position="120"/>
    </location>
</feature>
<accession>E6VV25</accession>
<keyword evidence="4" id="KW-0862">Zinc</keyword>